<feature type="transmembrane region" description="Helical" evidence="1">
    <location>
        <begin position="164"/>
        <end position="183"/>
    </location>
</feature>
<proteinExistence type="predicted"/>
<dbReference type="OrthoDB" id="8048523at2759"/>
<feature type="transmembrane region" description="Helical" evidence="1">
    <location>
        <begin position="292"/>
        <end position="311"/>
    </location>
</feature>
<keyword evidence="3" id="KW-1185">Reference proteome</keyword>
<dbReference type="Gene3D" id="1.20.1280.290">
    <property type="match status" value="1"/>
</dbReference>
<feature type="transmembrane region" description="Helical" evidence="1">
    <location>
        <begin position="195"/>
        <end position="214"/>
    </location>
</feature>
<feature type="transmembrane region" description="Helical" evidence="1">
    <location>
        <begin position="317"/>
        <end position="339"/>
    </location>
</feature>
<keyword evidence="1" id="KW-1133">Transmembrane helix</keyword>
<protein>
    <submittedName>
        <fullName evidence="2">Chloroplast maltose exporter family</fullName>
    </submittedName>
</protein>
<evidence type="ECO:0000313" key="3">
    <source>
        <dbReference type="Proteomes" id="UP000002009"/>
    </source>
</evidence>
<sequence>MSLASCATVPFLFLTMPQIVKNTSLIAAGRPDALAAVSWQGQVAGLLGNMLLLSYFADKGELSASFIQIVGTCATGALLTQMCLAGHIPVAPFAFAAAAVAAGLVLSGFRMLGRIGPVDRDGVPCVGNVQCAVSFDEDDTDGKGGPGATIHGWFLRVSNGLWDFYTHATGIVGLAALPQIGLMSLLPPTLAAQCGVYPGCAGAALGTLLIILNYRGKLPPAVASAWGALSGWTATLLFMSMPVAQLASNFANPQTLEGLSILSALLAMTGNALMVPRALFTRDVIWLTGSTWGCTLMGWGVMLSLFLGHRADGARYIGPGAFTALTAAFFAYLVGVWLIDGISALASGNSAGWRLKAWRAWNKGGDREDLISASR</sequence>
<dbReference type="STRING" id="296587.C1EHB4"/>
<dbReference type="GO" id="GO:0009941">
    <property type="term" value="C:chloroplast envelope"/>
    <property type="evidence" value="ECO:0007669"/>
    <property type="project" value="TreeGrafter"/>
</dbReference>
<keyword evidence="1" id="KW-0472">Membrane</keyword>
<evidence type="ECO:0000256" key="1">
    <source>
        <dbReference type="SAM" id="Phobius"/>
    </source>
</evidence>
<dbReference type="PANTHER" id="PTHR34809:SF1">
    <property type="entry name" value="MALTOSE EXCESS PROTEIN 1, CHLOROPLASTIC-RELATED"/>
    <property type="match status" value="1"/>
</dbReference>
<dbReference type="PANTHER" id="PTHR34809">
    <property type="entry name" value="MALTOSE EXCESS PROTEIN 1, CHLOROPLASTIC-RELATED"/>
    <property type="match status" value="1"/>
</dbReference>
<dbReference type="Proteomes" id="UP000002009">
    <property type="component" value="Chromosome 14"/>
</dbReference>
<dbReference type="KEGG" id="mis:MICPUN_113496"/>
<feature type="transmembrane region" description="Helical" evidence="1">
    <location>
        <begin position="69"/>
        <end position="88"/>
    </location>
</feature>
<feature type="transmembrane region" description="Helical" evidence="1">
    <location>
        <begin position="226"/>
        <end position="247"/>
    </location>
</feature>
<accession>C1EHB4</accession>
<organism evidence="2 3">
    <name type="scientific">Micromonas commoda (strain RCC299 / NOUM17 / CCMP2709)</name>
    <name type="common">Picoplanktonic green alga</name>
    <dbReference type="NCBI Taxonomy" id="296587"/>
    <lineage>
        <taxon>Eukaryota</taxon>
        <taxon>Viridiplantae</taxon>
        <taxon>Chlorophyta</taxon>
        <taxon>Mamiellophyceae</taxon>
        <taxon>Mamiellales</taxon>
        <taxon>Mamiellaceae</taxon>
        <taxon>Micromonas</taxon>
    </lineage>
</organism>
<gene>
    <name evidence="2" type="primary">MEX1</name>
    <name evidence="2" type="ORF">MICPUN_113496</name>
</gene>
<dbReference type="OMA" id="YLQPWIL"/>
<feature type="transmembrane region" description="Helical" evidence="1">
    <location>
        <begin position="259"/>
        <end position="280"/>
    </location>
</feature>
<dbReference type="eggNOG" id="ENOG502QTKC">
    <property type="taxonomic scope" value="Eukaryota"/>
</dbReference>
<dbReference type="RefSeq" id="XP_002506009.1">
    <property type="nucleotide sequence ID" value="XM_002505963.1"/>
</dbReference>
<dbReference type="EMBL" id="CP001332">
    <property type="protein sequence ID" value="ACO67267.1"/>
    <property type="molecule type" value="Genomic_DNA"/>
</dbReference>
<dbReference type="GO" id="GO:0005363">
    <property type="term" value="F:maltose transmembrane transporter activity"/>
    <property type="evidence" value="ECO:0007669"/>
    <property type="project" value="TreeGrafter"/>
</dbReference>
<name>C1EHB4_MICCC</name>
<evidence type="ECO:0000313" key="2">
    <source>
        <dbReference type="EMBL" id="ACO67267.1"/>
    </source>
</evidence>
<dbReference type="InterPro" id="IPR034628">
    <property type="entry name" value="MEX1/MEX1-like"/>
</dbReference>
<feature type="transmembrane region" description="Helical" evidence="1">
    <location>
        <begin position="38"/>
        <end position="57"/>
    </location>
</feature>
<keyword evidence="1" id="KW-0812">Transmembrane</keyword>
<dbReference type="InParanoid" id="C1EHB4"/>
<reference evidence="2 3" key="1">
    <citation type="journal article" date="2009" name="Science">
        <title>Green evolution and dynamic adaptations revealed by genomes of the marine picoeukaryotes Micromonas.</title>
        <authorList>
            <person name="Worden A.Z."/>
            <person name="Lee J.H."/>
            <person name="Mock T."/>
            <person name="Rouze P."/>
            <person name="Simmons M.P."/>
            <person name="Aerts A.L."/>
            <person name="Allen A.E."/>
            <person name="Cuvelier M.L."/>
            <person name="Derelle E."/>
            <person name="Everett M.V."/>
            <person name="Foulon E."/>
            <person name="Grimwood J."/>
            <person name="Gundlach H."/>
            <person name="Henrissat B."/>
            <person name="Napoli C."/>
            <person name="McDonald S.M."/>
            <person name="Parker M.S."/>
            <person name="Rombauts S."/>
            <person name="Salamov A."/>
            <person name="Von Dassow P."/>
            <person name="Badger J.H."/>
            <person name="Coutinho P.M."/>
            <person name="Demir E."/>
            <person name="Dubchak I."/>
            <person name="Gentemann C."/>
            <person name="Eikrem W."/>
            <person name="Gready J.E."/>
            <person name="John U."/>
            <person name="Lanier W."/>
            <person name="Lindquist E.A."/>
            <person name="Lucas S."/>
            <person name="Mayer K.F."/>
            <person name="Moreau H."/>
            <person name="Not F."/>
            <person name="Otillar R."/>
            <person name="Panaud O."/>
            <person name="Pangilinan J."/>
            <person name="Paulsen I."/>
            <person name="Piegu B."/>
            <person name="Poliakov A."/>
            <person name="Robbens S."/>
            <person name="Schmutz J."/>
            <person name="Toulza E."/>
            <person name="Wyss T."/>
            <person name="Zelensky A."/>
            <person name="Zhou K."/>
            <person name="Armbrust E.V."/>
            <person name="Bhattacharya D."/>
            <person name="Goodenough U.W."/>
            <person name="Van de Peer Y."/>
            <person name="Grigoriev I.V."/>
        </authorList>
    </citation>
    <scope>NUCLEOTIDE SEQUENCE [LARGE SCALE GENOMIC DNA]</scope>
    <source>
        <strain evidence="3">RCC299 / NOUM17</strain>
    </source>
</reference>
<feature type="transmembrane region" description="Helical" evidence="1">
    <location>
        <begin position="94"/>
        <end position="112"/>
    </location>
</feature>
<dbReference type="AlphaFoldDB" id="C1EHB4"/>
<dbReference type="GeneID" id="8249148"/>
<dbReference type="FunCoup" id="C1EHB4">
    <property type="interactions" value="394"/>
</dbReference>